<dbReference type="GO" id="GO:0005886">
    <property type="term" value="C:plasma membrane"/>
    <property type="evidence" value="ECO:0007669"/>
    <property type="project" value="UniProtKB-SubCell"/>
</dbReference>
<keyword evidence="10" id="KW-0378">Hydrolase</keyword>
<keyword evidence="9" id="KW-0547">Nucleotide-binding</keyword>
<organism evidence="18 19">
    <name type="scientific">Dimorphilus gyrociliatus</name>
    <dbReference type="NCBI Taxonomy" id="2664684"/>
    <lineage>
        <taxon>Eukaryota</taxon>
        <taxon>Metazoa</taxon>
        <taxon>Spiralia</taxon>
        <taxon>Lophotrochozoa</taxon>
        <taxon>Annelida</taxon>
        <taxon>Polychaeta</taxon>
        <taxon>Polychaeta incertae sedis</taxon>
        <taxon>Dinophilidae</taxon>
        <taxon>Dimorphilus</taxon>
    </lineage>
</organism>
<keyword evidence="8" id="KW-0597">Phosphoprotein</keyword>
<evidence type="ECO:0000256" key="10">
    <source>
        <dbReference type="ARBA" id="ARBA00022801"/>
    </source>
</evidence>
<evidence type="ECO:0000313" key="18">
    <source>
        <dbReference type="EMBL" id="CAD5119089.1"/>
    </source>
</evidence>
<dbReference type="OrthoDB" id="1436450at2759"/>
<dbReference type="Pfam" id="PF00071">
    <property type="entry name" value="Ras"/>
    <property type="match status" value="1"/>
</dbReference>
<evidence type="ECO:0000256" key="1">
    <source>
        <dbReference type="ARBA" id="ARBA00001946"/>
    </source>
</evidence>
<keyword evidence="6" id="KW-0813">Transport</keyword>
<dbReference type="SMART" id="SM00175">
    <property type="entry name" value="RAB"/>
    <property type="match status" value="1"/>
</dbReference>
<keyword evidence="11" id="KW-0653">Protein transport</keyword>
<dbReference type="PROSITE" id="PS51421">
    <property type="entry name" value="RAS"/>
    <property type="match status" value="1"/>
</dbReference>
<evidence type="ECO:0000256" key="13">
    <source>
        <dbReference type="ARBA" id="ARBA00023136"/>
    </source>
</evidence>
<keyword evidence="14" id="KW-0449">Lipoprotein</keyword>
<comment type="catalytic activity">
    <reaction evidence="17">
        <text>GTP + H2O = GDP + phosphate + H(+)</text>
        <dbReference type="Rhea" id="RHEA:19669"/>
        <dbReference type="ChEBI" id="CHEBI:15377"/>
        <dbReference type="ChEBI" id="CHEBI:15378"/>
        <dbReference type="ChEBI" id="CHEBI:37565"/>
        <dbReference type="ChEBI" id="CHEBI:43474"/>
        <dbReference type="ChEBI" id="CHEBI:58189"/>
        <dbReference type="EC" id="3.6.5.2"/>
    </reaction>
    <physiologicalReaction direction="left-to-right" evidence="17">
        <dbReference type="Rhea" id="RHEA:19670"/>
    </physiologicalReaction>
</comment>
<evidence type="ECO:0000256" key="5">
    <source>
        <dbReference type="ARBA" id="ARBA00011984"/>
    </source>
</evidence>
<dbReference type="GO" id="GO:0030670">
    <property type="term" value="C:phagocytic vesicle membrane"/>
    <property type="evidence" value="ECO:0007669"/>
    <property type="project" value="UniProtKB-SubCell"/>
</dbReference>
<dbReference type="InterPro" id="IPR001806">
    <property type="entry name" value="Small_GTPase"/>
</dbReference>
<evidence type="ECO:0000256" key="7">
    <source>
        <dbReference type="ARBA" id="ARBA00022475"/>
    </source>
</evidence>
<protein>
    <recommendedName>
        <fullName evidence="5">small monomeric GTPase</fullName>
        <ecNumber evidence="5">3.6.5.2</ecNumber>
    </recommendedName>
</protein>
<comment type="subcellular location">
    <subcellularLocation>
        <location evidence="2">Cell membrane</location>
        <topology evidence="2">Lipid-anchor</topology>
    </subcellularLocation>
    <subcellularLocation>
        <location evidence="3">Cytoplasmic vesicle</location>
        <location evidence="3">Phagosome membrane</location>
        <topology evidence="3">Lipid-anchor</topology>
        <orientation evidence="3">Cytoplasmic side</orientation>
    </subcellularLocation>
</comment>
<gene>
    <name evidence="18" type="ORF">DGYR_LOCUS7377</name>
</gene>
<reference evidence="18 19" key="1">
    <citation type="submission" date="2020-08" db="EMBL/GenBank/DDBJ databases">
        <authorList>
            <person name="Hejnol A."/>
        </authorList>
    </citation>
    <scope>NUCLEOTIDE SEQUENCE [LARGE SCALE GENOMIC DNA]</scope>
</reference>
<dbReference type="NCBIfam" id="TIGR00231">
    <property type="entry name" value="small_GTP"/>
    <property type="match status" value="1"/>
</dbReference>
<name>A0A7I8VS18_9ANNE</name>
<dbReference type="FunFam" id="3.40.50.300:FF:000360">
    <property type="entry name" value="RAB9B, member RAS oncogene family"/>
    <property type="match status" value="1"/>
</dbReference>
<evidence type="ECO:0000256" key="2">
    <source>
        <dbReference type="ARBA" id="ARBA00004193"/>
    </source>
</evidence>
<dbReference type="SMART" id="SM00174">
    <property type="entry name" value="RHO"/>
    <property type="match status" value="1"/>
</dbReference>
<dbReference type="GO" id="GO:0003925">
    <property type="term" value="F:G protein activity"/>
    <property type="evidence" value="ECO:0007669"/>
    <property type="project" value="UniProtKB-EC"/>
</dbReference>
<dbReference type="SMART" id="SM00173">
    <property type="entry name" value="RAS"/>
    <property type="match status" value="1"/>
</dbReference>
<dbReference type="PRINTS" id="PR00449">
    <property type="entry name" value="RASTRNSFRMNG"/>
</dbReference>
<dbReference type="PANTHER" id="PTHR47981">
    <property type="entry name" value="RAB FAMILY"/>
    <property type="match status" value="1"/>
</dbReference>
<dbReference type="SUPFAM" id="SSF52540">
    <property type="entry name" value="P-loop containing nucleoside triphosphate hydrolases"/>
    <property type="match status" value="1"/>
</dbReference>
<keyword evidence="12" id="KW-0342">GTP-binding</keyword>
<comment type="cofactor">
    <cofactor evidence="1">
        <name>Mg(2+)</name>
        <dbReference type="ChEBI" id="CHEBI:18420"/>
    </cofactor>
</comment>
<dbReference type="PROSITE" id="PS51420">
    <property type="entry name" value="RHO"/>
    <property type="match status" value="1"/>
</dbReference>
<keyword evidence="19" id="KW-1185">Reference proteome</keyword>
<evidence type="ECO:0000256" key="12">
    <source>
        <dbReference type="ARBA" id="ARBA00023134"/>
    </source>
</evidence>
<evidence type="ECO:0000256" key="17">
    <source>
        <dbReference type="ARBA" id="ARBA00047660"/>
    </source>
</evidence>
<comment type="similarity">
    <text evidence="4">Belongs to the small GTPase superfamily. Rab family.</text>
</comment>
<dbReference type="GO" id="GO:0005525">
    <property type="term" value="F:GTP binding"/>
    <property type="evidence" value="ECO:0007669"/>
    <property type="project" value="UniProtKB-KW"/>
</dbReference>
<evidence type="ECO:0000256" key="16">
    <source>
        <dbReference type="ARBA" id="ARBA00023329"/>
    </source>
</evidence>
<evidence type="ECO:0000313" key="19">
    <source>
        <dbReference type="Proteomes" id="UP000549394"/>
    </source>
</evidence>
<evidence type="ECO:0000256" key="8">
    <source>
        <dbReference type="ARBA" id="ARBA00022553"/>
    </source>
</evidence>
<dbReference type="GO" id="GO:0005829">
    <property type="term" value="C:cytosol"/>
    <property type="evidence" value="ECO:0007669"/>
    <property type="project" value="GOC"/>
</dbReference>
<evidence type="ECO:0000256" key="14">
    <source>
        <dbReference type="ARBA" id="ARBA00023288"/>
    </source>
</evidence>
<dbReference type="EMBL" id="CAJFCJ010000009">
    <property type="protein sequence ID" value="CAD5119089.1"/>
    <property type="molecule type" value="Genomic_DNA"/>
</dbReference>
<keyword evidence="13" id="KW-0472">Membrane</keyword>
<evidence type="ECO:0000256" key="3">
    <source>
        <dbReference type="ARBA" id="ARBA00004616"/>
    </source>
</evidence>
<accession>A0A7I8VS18</accession>
<evidence type="ECO:0000256" key="9">
    <source>
        <dbReference type="ARBA" id="ARBA00022741"/>
    </source>
</evidence>
<dbReference type="Gene3D" id="3.40.50.300">
    <property type="entry name" value="P-loop containing nucleotide triphosphate hydrolases"/>
    <property type="match status" value="1"/>
</dbReference>
<keyword evidence="15" id="KW-0636">Prenylation</keyword>
<dbReference type="SMART" id="SM00176">
    <property type="entry name" value="RAN"/>
    <property type="match status" value="1"/>
</dbReference>
<evidence type="ECO:0000256" key="6">
    <source>
        <dbReference type="ARBA" id="ARBA00022448"/>
    </source>
</evidence>
<keyword evidence="16" id="KW-0968">Cytoplasmic vesicle</keyword>
<dbReference type="InterPro" id="IPR005225">
    <property type="entry name" value="Small_GTP-bd"/>
</dbReference>
<dbReference type="PANTHER" id="PTHR47981:SF1">
    <property type="entry name" value="RE17845P"/>
    <property type="match status" value="1"/>
</dbReference>
<proteinExistence type="inferred from homology"/>
<dbReference type="PROSITE" id="PS51419">
    <property type="entry name" value="RAB"/>
    <property type="match status" value="1"/>
</dbReference>
<comment type="caution">
    <text evidence="18">The sequence shown here is derived from an EMBL/GenBank/DDBJ whole genome shotgun (WGS) entry which is preliminary data.</text>
</comment>
<evidence type="ECO:0000256" key="4">
    <source>
        <dbReference type="ARBA" id="ARBA00006270"/>
    </source>
</evidence>
<dbReference type="GO" id="GO:0042147">
    <property type="term" value="P:retrograde transport, endosome to Golgi"/>
    <property type="evidence" value="ECO:0007669"/>
    <property type="project" value="TreeGrafter"/>
</dbReference>
<sequence>MSSKSSANKSRILKIVLVGDGGVGKSSLITRYVKNEFNVNCFHTIGVEFLKKDVSYQGVTYALQIWDTAGQELFKSLRTPFYRGSDACFLTYSVDDENSFKNLQTWKEEFLQYAKIGEDQSFPFVVLGNKVDIDPYERKVDLQTAVDYCDKQRILHFETSAKSSANVEAAFMKIVQTIAEFDRSNYLSSNTMKTSTINLQKMEKKSDSERACC</sequence>
<dbReference type="AlphaFoldDB" id="A0A7I8VS18"/>
<evidence type="ECO:0000256" key="15">
    <source>
        <dbReference type="ARBA" id="ARBA00023289"/>
    </source>
</evidence>
<dbReference type="GO" id="GO:0015031">
    <property type="term" value="P:protein transport"/>
    <property type="evidence" value="ECO:0007669"/>
    <property type="project" value="UniProtKB-KW"/>
</dbReference>
<evidence type="ECO:0000256" key="11">
    <source>
        <dbReference type="ARBA" id="ARBA00022927"/>
    </source>
</evidence>
<keyword evidence="7" id="KW-1003">Cell membrane</keyword>
<dbReference type="EC" id="3.6.5.2" evidence="5"/>
<dbReference type="InterPro" id="IPR027417">
    <property type="entry name" value="P-loop_NTPase"/>
</dbReference>
<dbReference type="GO" id="GO:0005764">
    <property type="term" value="C:lysosome"/>
    <property type="evidence" value="ECO:0007669"/>
    <property type="project" value="TreeGrafter"/>
</dbReference>
<dbReference type="Proteomes" id="UP000549394">
    <property type="component" value="Unassembled WGS sequence"/>
</dbReference>
<dbReference type="GO" id="GO:0005770">
    <property type="term" value="C:late endosome"/>
    <property type="evidence" value="ECO:0007669"/>
    <property type="project" value="TreeGrafter"/>
</dbReference>